<dbReference type="Proteomes" id="UP000467105">
    <property type="component" value="Chromosome"/>
</dbReference>
<dbReference type="EMBL" id="AP022614">
    <property type="protein sequence ID" value="BBZ45145.1"/>
    <property type="molecule type" value="Genomic_DNA"/>
</dbReference>
<evidence type="ECO:0000256" key="7">
    <source>
        <dbReference type="ARBA" id="ARBA00023033"/>
    </source>
</evidence>
<keyword evidence="6 8" id="KW-0408">Iron</keyword>
<evidence type="ECO:0000256" key="8">
    <source>
        <dbReference type="RuleBase" id="RU000461"/>
    </source>
</evidence>
<reference evidence="9 10" key="1">
    <citation type="journal article" date="2019" name="Emerg. Microbes Infect.">
        <title>Comprehensive subspecies identification of 175 nontuberculous mycobacteria species based on 7547 genomic profiles.</title>
        <authorList>
            <person name="Matsumoto Y."/>
            <person name="Kinjo T."/>
            <person name="Motooka D."/>
            <person name="Nabeya D."/>
            <person name="Jung N."/>
            <person name="Uechi K."/>
            <person name="Horii T."/>
            <person name="Iida T."/>
            <person name="Fujita J."/>
            <person name="Nakamura S."/>
        </authorList>
    </citation>
    <scope>NUCLEOTIDE SEQUENCE [LARGE SCALE GENOMIC DNA]</scope>
    <source>
        <strain evidence="9 10">JCM 14742</strain>
    </source>
</reference>
<dbReference type="FunFam" id="1.10.630.10:FF:000018">
    <property type="entry name" value="Cytochrome P450 monooxygenase"/>
    <property type="match status" value="1"/>
</dbReference>
<comment type="cofactor">
    <cofactor evidence="1">
        <name>heme</name>
        <dbReference type="ChEBI" id="CHEBI:30413"/>
    </cofactor>
</comment>
<keyword evidence="3 8" id="KW-0349">Heme</keyword>
<evidence type="ECO:0000256" key="6">
    <source>
        <dbReference type="ARBA" id="ARBA00023004"/>
    </source>
</evidence>
<dbReference type="GO" id="GO:0006707">
    <property type="term" value="P:cholesterol catabolic process"/>
    <property type="evidence" value="ECO:0007669"/>
    <property type="project" value="TreeGrafter"/>
</dbReference>
<name>A0A7I7YTE9_9MYCO</name>
<dbReference type="PRINTS" id="PR00385">
    <property type="entry name" value="P450"/>
</dbReference>
<evidence type="ECO:0000313" key="9">
    <source>
        <dbReference type="EMBL" id="BBZ45145.1"/>
    </source>
</evidence>
<proteinExistence type="inferred from homology"/>
<dbReference type="Gene3D" id="1.10.630.10">
    <property type="entry name" value="Cytochrome P450"/>
    <property type="match status" value="1"/>
</dbReference>
<keyword evidence="10" id="KW-1185">Reference proteome</keyword>
<dbReference type="Pfam" id="PF00067">
    <property type="entry name" value="p450"/>
    <property type="match status" value="1"/>
</dbReference>
<dbReference type="GO" id="GO:0020037">
    <property type="term" value="F:heme binding"/>
    <property type="evidence" value="ECO:0007669"/>
    <property type="project" value="InterPro"/>
</dbReference>
<evidence type="ECO:0000256" key="5">
    <source>
        <dbReference type="ARBA" id="ARBA00023002"/>
    </source>
</evidence>
<dbReference type="AlphaFoldDB" id="A0A7I7YTE9"/>
<comment type="similarity">
    <text evidence="2 8">Belongs to the cytochrome P450 family.</text>
</comment>
<dbReference type="InterPro" id="IPR002397">
    <property type="entry name" value="Cyt_P450_B"/>
</dbReference>
<evidence type="ECO:0000256" key="4">
    <source>
        <dbReference type="ARBA" id="ARBA00022723"/>
    </source>
</evidence>
<evidence type="ECO:0000256" key="1">
    <source>
        <dbReference type="ARBA" id="ARBA00001971"/>
    </source>
</evidence>
<dbReference type="PROSITE" id="PS00086">
    <property type="entry name" value="CYTOCHROME_P450"/>
    <property type="match status" value="1"/>
</dbReference>
<organism evidence="9 10">
    <name type="scientific">Mycobacterium parmense</name>
    <dbReference type="NCBI Taxonomy" id="185642"/>
    <lineage>
        <taxon>Bacteria</taxon>
        <taxon>Bacillati</taxon>
        <taxon>Actinomycetota</taxon>
        <taxon>Actinomycetes</taxon>
        <taxon>Mycobacteriales</taxon>
        <taxon>Mycobacteriaceae</taxon>
        <taxon>Mycobacterium</taxon>
        <taxon>Mycobacterium simiae complex</taxon>
    </lineage>
</organism>
<dbReference type="InterPro" id="IPR001128">
    <property type="entry name" value="Cyt_P450"/>
</dbReference>
<dbReference type="InterPro" id="IPR036396">
    <property type="entry name" value="Cyt_P450_sf"/>
</dbReference>
<protein>
    <submittedName>
        <fullName evidence="9">Cytochrome P450</fullName>
    </submittedName>
</protein>
<dbReference type="GO" id="GO:0005506">
    <property type="term" value="F:iron ion binding"/>
    <property type="evidence" value="ECO:0007669"/>
    <property type="project" value="InterPro"/>
</dbReference>
<gene>
    <name evidence="9" type="ORF">MPRM_24260</name>
</gene>
<dbReference type="SUPFAM" id="SSF48264">
    <property type="entry name" value="Cytochrome P450"/>
    <property type="match status" value="1"/>
</dbReference>
<keyword evidence="4 8" id="KW-0479">Metal-binding</keyword>
<evidence type="ECO:0000256" key="3">
    <source>
        <dbReference type="ARBA" id="ARBA00022617"/>
    </source>
</evidence>
<dbReference type="GO" id="GO:0036199">
    <property type="term" value="F:cholest-4-en-3-one 26-monooxygenase activity"/>
    <property type="evidence" value="ECO:0007669"/>
    <property type="project" value="TreeGrafter"/>
</dbReference>
<evidence type="ECO:0000256" key="2">
    <source>
        <dbReference type="ARBA" id="ARBA00010617"/>
    </source>
</evidence>
<dbReference type="PANTHER" id="PTHR46696:SF4">
    <property type="entry name" value="BIOTIN BIOSYNTHESIS CYTOCHROME P450"/>
    <property type="match status" value="1"/>
</dbReference>
<dbReference type="GO" id="GO:0008395">
    <property type="term" value="F:steroid hydroxylase activity"/>
    <property type="evidence" value="ECO:0007669"/>
    <property type="project" value="TreeGrafter"/>
</dbReference>
<evidence type="ECO:0000313" key="10">
    <source>
        <dbReference type="Proteomes" id="UP000467105"/>
    </source>
</evidence>
<sequence length="408" mass="46224">MDTETSEDPTMTGAQAVDLYYDPFDFDIDDNPYPVFKRMREEAPLYYNEKFGFYALSRYDDVARELPNWQTYRSGRGTTMDVIRSGLEVPPGVILFEDPPLHDLHRRLLSRVFTPRRMEAIEPLTRQFCERALEAVDPERFDFIADLGALIPMRTIGYLLGIPEQNQASIRDNTDHAIGLKEDEASYVVSDDAFEQAYQVFADYIDWRAEHPSDDLMTQLLNAEIEDGGGVRRLTRTEVLTYTSMIAGAGNETTTRLIGFTAQLLADHPDQRRELVADRSLLPGAIEEVLRYEAPSPVQARYVAHDTECRGQPIAEGSIMLLLNGSANRDESRFPDGERFDIHRGGGHLSFGQGLHFCMGSALARMQARVVFEEVIRRWPDWEVDYSHAAKAHTASVRGWGRLPVVLG</sequence>
<keyword evidence="7 8" id="KW-0503">Monooxygenase</keyword>
<accession>A0A7I7YTE9</accession>
<dbReference type="CDD" id="cd11078">
    <property type="entry name" value="CYP130-like"/>
    <property type="match status" value="1"/>
</dbReference>
<dbReference type="PANTHER" id="PTHR46696">
    <property type="entry name" value="P450, PUTATIVE (EUROFUNG)-RELATED"/>
    <property type="match status" value="1"/>
</dbReference>
<keyword evidence="5 8" id="KW-0560">Oxidoreductase</keyword>
<dbReference type="InterPro" id="IPR017972">
    <property type="entry name" value="Cyt_P450_CS"/>
</dbReference>
<dbReference type="PRINTS" id="PR00359">
    <property type="entry name" value="BP450"/>
</dbReference>